<evidence type="ECO:0000313" key="1">
    <source>
        <dbReference type="EMBL" id="KAI7991337.1"/>
    </source>
</evidence>
<name>A0ACC0FTC3_9ERIC</name>
<reference evidence="1 2" key="1">
    <citation type="journal article" date="2022" name="Plant J.">
        <title>Chromosome-level genome of Camellia lanceoleosa provides a valuable resource for understanding genome evolution and self-incompatibility.</title>
        <authorList>
            <person name="Gong W."/>
            <person name="Xiao S."/>
            <person name="Wang L."/>
            <person name="Liao Z."/>
            <person name="Chang Y."/>
            <person name="Mo W."/>
            <person name="Hu G."/>
            <person name="Li W."/>
            <person name="Zhao G."/>
            <person name="Zhu H."/>
            <person name="Hu X."/>
            <person name="Ji K."/>
            <person name="Xiang X."/>
            <person name="Song Q."/>
            <person name="Yuan D."/>
            <person name="Jin S."/>
            <person name="Zhang L."/>
        </authorList>
    </citation>
    <scope>NUCLEOTIDE SEQUENCE [LARGE SCALE GENOMIC DNA]</scope>
    <source>
        <strain evidence="1">SQ_2022a</strain>
    </source>
</reference>
<evidence type="ECO:0000313" key="2">
    <source>
        <dbReference type="Proteomes" id="UP001060215"/>
    </source>
</evidence>
<keyword evidence="2" id="KW-1185">Reference proteome</keyword>
<comment type="caution">
    <text evidence="1">The sequence shown here is derived from an EMBL/GenBank/DDBJ whole genome shotgun (WGS) entry which is preliminary data.</text>
</comment>
<gene>
    <name evidence="1" type="ORF">LOK49_LG12G01915</name>
</gene>
<organism evidence="1 2">
    <name type="scientific">Camellia lanceoleosa</name>
    <dbReference type="NCBI Taxonomy" id="1840588"/>
    <lineage>
        <taxon>Eukaryota</taxon>
        <taxon>Viridiplantae</taxon>
        <taxon>Streptophyta</taxon>
        <taxon>Embryophyta</taxon>
        <taxon>Tracheophyta</taxon>
        <taxon>Spermatophyta</taxon>
        <taxon>Magnoliopsida</taxon>
        <taxon>eudicotyledons</taxon>
        <taxon>Gunneridae</taxon>
        <taxon>Pentapetalae</taxon>
        <taxon>asterids</taxon>
        <taxon>Ericales</taxon>
        <taxon>Theaceae</taxon>
        <taxon>Camellia</taxon>
    </lineage>
</organism>
<dbReference type="EMBL" id="CM045770">
    <property type="protein sequence ID" value="KAI7991337.1"/>
    <property type="molecule type" value="Genomic_DNA"/>
</dbReference>
<accession>A0ACC0FTC3</accession>
<sequence length="513" mass="57615">MNAGRRALCLLTVFLSLAPHTSVSHSPPFPVLDSFFNLFQVKLYRSSYIGQGIYQKCTSKVMGLDNFPLISQKTHANFRLCNVSGYTTNLLEIRAEDPSLHVLFIPGNPGVISFYTDFLENLYELLGGTASITAVGHISQTEKNWEHGRLFSLEEQIDHKIDLHQLEIHSEQTIRSNAHVNEDFLKNTLSRSPILSAAVSSVVGLLGLLPTKASRFLVTKSVGKSWSTTAVDALCTHVLQYHVIRNVLFLAMTEFKKLSETPDWTFMRGKQSRIAFLFGVGDHWGPLQMFDECMGIGFLSCSRELPLALLHSLAQWSASMVENKLISKNVPDVALAIEREGHSHAFSCTKAGSLWVAQHVASLIKNWKTSSSYSCRRPKLSSIFHPKPPKKHHWTTLNPHYDYSNSTTTTTTTTTTDDTDDDIRSLRAVQGFGRIGGESVAVEKDSDDPYLDFRRSMLQMILEKEIYAKDDLRELLNCFLQLNSPYYHGVIVRAFTDIWNGVFSVKSSASRPF</sequence>
<dbReference type="Proteomes" id="UP001060215">
    <property type="component" value="Chromosome 13"/>
</dbReference>
<proteinExistence type="predicted"/>
<protein>
    <submittedName>
        <fullName evidence="1">Transcription repressor OFP6</fullName>
    </submittedName>
</protein>